<evidence type="ECO:0000313" key="2">
    <source>
        <dbReference type="Proteomes" id="UP000027219"/>
    </source>
</evidence>
<proteinExistence type="predicted"/>
<keyword evidence="2" id="KW-1185">Reference proteome</keyword>
<dbReference type="STRING" id="212667.VFDL14_15565"/>
<reference evidence="1 2" key="1">
    <citation type="submission" date="2014-02" db="EMBL/GenBank/DDBJ databases">
        <title>Vibrio fortis Dalian14 Genome Sequencing.</title>
        <authorList>
            <person name="Wang Y."/>
            <person name="Song L."/>
            <person name="Liu G."/>
            <person name="Ding J."/>
        </authorList>
    </citation>
    <scope>NUCLEOTIDE SEQUENCE [LARGE SCALE GENOMIC DNA]</scope>
    <source>
        <strain evidence="1 2">Dalian14</strain>
    </source>
</reference>
<comment type="caution">
    <text evidence="1">The sequence shown here is derived from an EMBL/GenBank/DDBJ whole genome shotgun (WGS) entry which is preliminary data.</text>
</comment>
<organism evidence="1 2">
    <name type="scientific">Vibrio fortis</name>
    <dbReference type="NCBI Taxonomy" id="212667"/>
    <lineage>
        <taxon>Bacteria</taxon>
        <taxon>Pseudomonadati</taxon>
        <taxon>Pseudomonadota</taxon>
        <taxon>Gammaproteobacteria</taxon>
        <taxon>Vibrionales</taxon>
        <taxon>Vibrionaceae</taxon>
        <taxon>Vibrio</taxon>
    </lineage>
</organism>
<dbReference type="OrthoDB" id="5570877at2"/>
<accession>A0A066UWU7</accession>
<name>A0A066UWU7_9VIBR</name>
<dbReference type="RefSeq" id="WP_032551174.1">
    <property type="nucleotide sequence ID" value="NZ_JFFR01000018.1"/>
</dbReference>
<sequence>MARFTFEVCKQDQVADLVKYIDEHWAKNHILVTSRELLDWQHKNLDTGDYNFVMARHNKSGEICGVLGFIPTSHFSAELESEKEVWLAIWKVNDGPKYIGLGLGLLNFLKREFSIKNICSIGISQIVFPMYETLGFTVGKMNQLALLNNTLSDYRIAKVPETLTSSIGQKNDQYKVVDIAKDQVASALSDSDLYTNKTQKDGQYFTTRFLEHPKFEYRFLGVYNKDTLESFLVVRVVAQSESSAMRVVDIQGDLSSIGRVTAHLHELLVAEGHEYLDIMQYGMDEESLVDAGFLQVDTDGELIIPDYFQPFVQKNIPIYFARQSQEGEQSFVLFKGDADQDRPNIM</sequence>
<dbReference type="AlphaFoldDB" id="A0A066UWU7"/>
<dbReference type="EMBL" id="JFFR01000018">
    <property type="protein sequence ID" value="KDN28688.1"/>
    <property type="molecule type" value="Genomic_DNA"/>
</dbReference>
<dbReference type="Proteomes" id="UP000027219">
    <property type="component" value="Unassembled WGS sequence"/>
</dbReference>
<evidence type="ECO:0008006" key="3">
    <source>
        <dbReference type="Google" id="ProtNLM"/>
    </source>
</evidence>
<evidence type="ECO:0000313" key="1">
    <source>
        <dbReference type="EMBL" id="KDN28688.1"/>
    </source>
</evidence>
<protein>
    <recommendedName>
        <fullName evidence="3">N-acetyltransferase domain-containing protein</fullName>
    </recommendedName>
</protein>
<gene>
    <name evidence="1" type="ORF">VFDL14_15565</name>
</gene>